<feature type="domain" description="Pyrrolo-quinoline quinone repeat" evidence="5">
    <location>
        <begin position="538"/>
        <end position="682"/>
    </location>
</feature>
<evidence type="ECO:0000259" key="5">
    <source>
        <dbReference type="Pfam" id="PF13360"/>
    </source>
</evidence>
<evidence type="ECO:0000313" key="7">
    <source>
        <dbReference type="Proteomes" id="UP001056539"/>
    </source>
</evidence>
<proteinExistence type="predicted"/>
<evidence type="ECO:0000259" key="4">
    <source>
        <dbReference type="Pfam" id="PF08308"/>
    </source>
</evidence>
<dbReference type="InterPro" id="IPR006860">
    <property type="entry name" value="FecR"/>
</dbReference>
<feature type="compositionally biased region" description="Basic and acidic residues" evidence="1">
    <location>
        <begin position="817"/>
        <end position="828"/>
    </location>
</feature>
<feature type="transmembrane region" description="Helical" evidence="2">
    <location>
        <begin position="56"/>
        <end position="80"/>
    </location>
</feature>
<dbReference type="InterPro" id="IPR002372">
    <property type="entry name" value="PQQ_rpt_dom"/>
</dbReference>
<evidence type="ECO:0000256" key="1">
    <source>
        <dbReference type="SAM" id="MobiDB-lite"/>
    </source>
</evidence>
<dbReference type="KEGG" id="taqu:KDW03_07850"/>
<dbReference type="PANTHER" id="PTHR38731">
    <property type="entry name" value="LIPL45-RELATED LIPOPROTEIN-RELATED"/>
    <property type="match status" value="1"/>
</dbReference>
<keyword evidence="7" id="KW-1185">Reference proteome</keyword>
<dbReference type="RefSeq" id="WP_271434528.1">
    <property type="nucleotide sequence ID" value="NZ_CP073355.1"/>
</dbReference>
<feature type="region of interest" description="Disordered" evidence="1">
    <location>
        <begin position="797"/>
        <end position="828"/>
    </location>
</feature>
<protein>
    <submittedName>
        <fullName evidence="6">PQQ-binding-like beta-propeller repeat protein</fullName>
    </submittedName>
</protein>
<dbReference type="Pfam" id="PF13360">
    <property type="entry name" value="PQQ_2"/>
    <property type="match status" value="2"/>
</dbReference>
<reference evidence="6" key="2">
    <citation type="submission" date="2022-06" db="EMBL/GenBank/DDBJ databases">
        <title>Thermospira aquatica gen. nov., sp. nov.</title>
        <authorList>
            <person name="Ben Ali Gam Z."/>
            <person name="Labat M."/>
        </authorList>
    </citation>
    <scope>NUCLEOTIDE SEQUENCE</scope>
    <source>
        <strain evidence="6">F1F22</strain>
    </source>
</reference>
<sequence>MGRKDEFMKQETDFSSLERLLYDSRFCDWQGDAASVWRRYVLIKEQKEVYMTNSSFRWVIALAVVVLMVVGGVFGMGWLFEYQKFQKLDKGEAILVTMTIGDVKVRKMGSDSWREVMVEDIVEMGDTLKTGEGSACELQIVEKGVYRLEANTEMLVSKLVNQNDTLQARMHVEKGTLGLKPKKLKEGEVFEVESSTAVAAVRGTVFMVNVSEEGDTKVAVVEGKVEFAPKVAALDQAKADAKIDEKAYEALQEVVAKPVVVEANEEVLLPKATVDTVNKKVAEVVEAQASSEGPITVEKVEEVKQAVVTNIVADIAPQSLSSQKAETSSLVAVVVQKREITEEAKQILGTVQNQTPVGKKWARVMFSTDIEGAEVVLNGQKIGITPLAKVMEVDTTYTVTFEKEGYEMFTQDLVITGATNIYGVLKPKEITQTISAAGEESGETLDKKLEVQEQPGERTVKPGDILWEKPFSTPVSPFVTLVKRGKPENDRFVFVVDNRIVIVNLEGEVVKSFTAGTGSSYDFSMVAHPSGIFTRDDDGTIYAYDFEGNLKWSKKFAKTPAWAGMGIAKKNLVVVTVLNKILFLSMEKGEIVQTVESASTVYATPFMVDEKLMVYAQENGLVVGYDTANNQMLWKTELSERVTLPVYGFDAKAKKVAVIAVPNKLIGFDAVSGQVLWEKALPGVKFTIKPLSVGRKLYVVNKNQVQVIDMFSGAIERNFTAPANILSFQVEPKTLYILDEKGKLQAYSSDGKVLWTYDGGTNVQSLAVHPEGVYVFRGQQVVKLLTEVGFFRMKPGKSNGSKGGLYKPQRRKVGWSGERRKSSFEVRK</sequence>
<dbReference type="SUPFAM" id="SSF50998">
    <property type="entry name" value="Quinoprotein alcohol dehydrogenase-like"/>
    <property type="match status" value="1"/>
</dbReference>
<evidence type="ECO:0000313" key="6">
    <source>
        <dbReference type="EMBL" id="URA09400.1"/>
    </source>
</evidence>
<keyword evidence="2" id="KW-0472">Membrane</keyword>
<dbReference type="AlphaFoldDB" id="A0AAX3BAY0"/>
<evidence type="ECO:0000256" key="2">
    <source>
        <dbReference type="SAM" id="Phobius"/>
    </source>
</evidence>
<reference evidence="6" key="1">
    <citation type="submission" date="2021-04" db="EMBL/GenBank/DDBJ databases">
        <authorList>
            <person name="Postec A."/>
        </authorList>
    </citation>
    <scope>NUCLEOTIDE SEQUENCE</scope>
    <source>
        <strain evidence="6">F1F22</strain>
    </source>
</reference>
<dbReference type="PANTHER" id="PTHR38731:SF1">
    <property type="entry name" value="FECR PROTEIN DOMAIN-CONTAINING PROTEIN"/>
    <property type="match status" value="1"/>
</dbReference>
<feature type="domain" description="FecR protein" evidence="3">
    <location>
        <begin position="126"/>
        <end position="226"/>
    </location>
</feature>
<feature type="domain" description="Pyrrolo-quinoline quinone repeat" evidence="5">
    <location>
        <begin position="693"/>
        <end position="782"/>
    </location>
</feature>
<dbReference type="Pfam" id="PF08308">
    <property type="entry name" value="PEGA"/>
    <property type="match status" value="1"/>
</dbReference>
<name>A0AAX3BAY0_9SPIR</name>
<keyword evidence="2" id="KW-1133">Transmembrane helix</keyword>
<gene>
    <name evidence="6" type="ORF">KDW03_07850</name>
</gene>
<organism evidence="6 7">
    <name type="scientific">Thermospira aquatica</name>
    <dbReference type="NCBI Taxonomy" id="2828656"/>
    <lineage>
        <taxon>Bacteria</taxon>
        <taxon>Pseudomonadati</taxon>
        <taxon>Spirochaetota</taxon>
        <taxon>Spirochaetia</taxon>
        <taxon>Brevinematales</taxon>
        <taxon>Thermospiraceae</taxon>
        <taxon>Thermospira</taxon>
    </lineage>
</organism>
<dbReference type="Pfam" id="PF04773">
    <property type="entry name" value="FecR"/>
    <property type="match status" value="1"/>
</dbReference>
<dbReference type="InterPro" id="IPR011047">
    <property type="entry name" value="Quinoprotein_ADH-like_sf"/>
</dbReference>
<accession>A0AAX3BAY0</accession>
<dbReference type="InterPro" id="IPR018391">
    <property type="entry name" value="PQQ_b-propeller_rpt"/>
</dbReference>
<dbReference type="Gene3D" id="2.60.120.1440">
    <property type="match status" value="1"/>
</dbReference>
<dbReference type="SMART" id="SM00564">
    <property type="entry name" value="PQQ"/>
    <property type="match status" value="4"/>
</dbReference>
<dbReference type="InterPro" id="IPR013229">
    <property type="entry name" value="PEGA"/>
</dbReference>
<dbReference type="Gene3D" id="2.130.10.10">
    <property type="entry name" value="YVTN repeat-like/Quinoprotein amine dehydrogenase"/>
    <property type="match status" value="1"/>
</dbReference>
<feature type="domain" description="PEGA" evidence="4">
    <location>
        <begin position="364"/>
        <end position="421"/>
    </location>
</feature>
<evidence type="ECO:0000259" key="3">
    <source>
        <dbReference type="Pfam" id="PF04773"/>
    </source>
</evidence>
<dbReference type="Proteomes" id="UP001056539">
    <property type="component" value="Chromosome"/>
</dbReference>
<dbReference type="EMBL" id="CP073355">
    <property type="protein sequence ID" value="URA09400.1"/>
    <property type="molecule type" value="Genomic_DNA"/>
</dbReference>
<dbReference type="InterPro" id="IPR015943">
    <property type="entry name" value="WD40/YVTN_repeat-like_dom_sf"/>
</dbReference>
<keyword evidence="2" id="KW-0812">Transmembrane</keyword>